<feature type="active site" description="Proton acceptor" evidence="2">
    <location>
        <position position="78"/>
    </location>
</feature>
<feature type="binding site" evidence="3">
    <location>
        <begin position="3"/>
        <end position="8"/>
    </location>
    <ligand>
        <name>substrate</name>
    </ligand>
</feature>
<dbReference type="InterPro" id="IPR036568">
    <property type="entry name" value="GGCT-like_sf"/>
</dbReference>
<organism evidence="4 5">
    <name type="scientific">Eiseniibacteriota bacterium</name>
    <dbReference type="NCBI Taxonomy" id="2212470"/>
    <lineage>
        <taxon>Bacteria</taxon>
        <taxon>Candidatus Eiseniibacteriota</taxon>
    </lineage>
</organism>
<accession>A0A538SJQ7</accession>
<evidence type="ECO:0000256" key="2">
    <source>
        <dbReference type="PIRSR" id="PIRSR617939-1"/>
    </source>
</evidence>
<dbReference type="Pfam" id="PF13772">
    <property type="entry name" value="AIG2_2"/>
    <property type="match status" value="1"/>
</dbReference>
<evidence type="ECO:0000313" key="5">
    <source>
        <dbReference type="Proteomes" id="UP000320184"/>
    </source>
</evidence>
<keyword evidence="1" id="KW-0456">Lyase</keyword>
<dbReference type="Proteomes" id="UP000320184">
    <property type="component" value="Unassembled WGS sequence"/>
</dbReference>
<evidence type="ECO:0000313" key="4">
    <source>
        <dbReference type="EMBL" id="TMQ51609.1"/>
    </source>
</evidence>
<name>A0A538SJQ7_UNCEI</name>
<comment type="caution">
    <text evidence="4">The sequence shown here is derived from an EMBL/GenBank/DDBJ whole genome shotgun (WGS) entry which is preliminary data.</text>
</comment>
<feature type="binding site" evidence="3">
    <location>
        <position position="130"/>
    </location>
    <ligand>
        <name>substrate</name>
    </ligand>
</feature>
<dbReference type="CDD" id="cd06661">
    <property type="entry name" value="GGCT_like"/>
    <property type="match status" value="1"/>
</dbReference>
<dbReference type="GO" id="GO:0003839">
    <property type="term" value="F:gamma-glutamylcyclotransferase activity"/>
    <property type="evidence" value="ECO:0007669"/>
    <property type="project" value="InterPro"/>
</dbReference>
<proteinExistence type="predicted"/>
<protein>
    <submittedName>
        <fullName evidence="4">Gamma-glutamylcyclotransferase</fullName>
    </submittedName>
</protein>
<dbReference type="AlphaFoldDB" id="A0A538SJQ7"/>
<dbReference type="PANTHER" id="PTHR12935">
    <property type="entry name" value="GAMMA-GLUTAMYLCYCLOTRANSFERASE"/>
    <property type="match status" value="1"/>
</dbReference>
<reference evidence="4 5" key="1">
    <citation type="journal article" date="2019" name="Nat. Microbiol.">
        <title>Mediterranean grassland soil C-N compound turnover is dependent on rainfall and depth, and is mediated by genomically divergent microorganisms.</title>
        <authorList>
            <person name="Diamond S."/>
            <person name="Andeer P.F."/>
            <person name="Li Z."/>
            <person name="Crits-Christoph A."/>
            <person name="Burstein D."/>
            <person name="Anantharaman K."/>
            <person name="Lane K.R."/>
            <person name="Thomas B.C."/>
            <person name="Pan C."/>
            <person name="Northen T.R."/>
            <person name="Banfield J.F."/>
        </authorList>
    </citation>
    <scope>NUCLEOTIDE SEQUENCE [LARGE SCALE GENOMIC DNA]</scope>
    <source>
        <strain evidence="4">WS_3</strain>
    </source>
</reference>
<dbReference type="PANTHER" id="PTHR12935:SF0">
    <property type="entry name" value="GAMMA-GLUTAMYLCYCLOTRANSFERASE"/>
    <property type="match status" value="1"/>
</dbReference>
<dbReference type="GO" id="GO:0016740">
    <property type="term" value="F:transferase activity"/>
    <property type="evidence" value="ECO:0007669"/>
    <property type="project" value="UniProtKB-KW"/>
</dbReference>
<sequence length="161" mass="18038">MLYFAYGSNMDPDQMRSRCPHHVVVGLGALREHRLIFPLNSPRWGGGVASVQPHHGETVWGVLYELTPEDMKGLDEREGFLGPGNQHNVYDREHVTVELVRPDDGSFPRRVRADAYIARPSNPSAPSRRYLDTLLAGARHHRLPEEYIAVLSAHVVVAEPG</sequence>
<gene>
    <name evidence="4" type="ORF">E6K73_05365</name>
</gene>
<evidence type="ECO:0000256" key="1">
    <source>
        <dbReference type="ARBA" id="ARBA00023239"/>
    </source>
</evidence>
<dbReference type="InterPro" id="IPR017939">
    <property type="entry name" value="G-Glutamylcylcotransferase"/>
</dbReference>
<evidence type="ECO:0000256" key="3">
    <source>
        <dbReference type="PIRSR" id="PIRSR617939-2"/>
    </source>
</evidence>
<dbReference type="EMBL" id="VBOT01000064">
    <property type="protein sequence ID" value="TMQ51609.1"/>
    <property type="molecule type" value="Genomic_DNA"/>
</dbReference>
<dbReference type="InterPro" id="IPR013024">
    <property type="entry name" value="GGCT-like"/>
</dbReference>
<keyword evidence="4" id="KW-0808">Transferase</keyword>
<dbReference type="SUPFAM" id="SSF110857">
    <property type="entry name" value="Gamma-glutamyl cyclotransferase-like"/>
    <property type="match status" value="1"/>
</dbReference>
<dbReference type="Gene3D" id="3.10.490.10">
    <property type="entry name" value="Gamma-glutamyl cyclotransferase-like"/>
    <property type="match status" value="1"/>
</dbReference>